<dbReference type="Proteomes" id="UP000017819">
    <property type="component" value="Unassembled WGS sequence"/>
</dbReference>
<evidence type="ECO:0000313" key="5">
    <source>
        <dbReference type="EMBL" id="ESR27286.1"/>
    </source>
</evidence>
<keyword evidence="1" id="KW-0805">Transcription regulation</keyword>
<reference evidence="5 6" key="1">
    <citation type="journal article" date="2014" name="Genome Announc.">
        <title>Draft Genome Sequence of Lutibaculum baratangense Strain AMV1T, Isolated from a Mud Volcano in Andamans, India.</title>
        <authorList>
            <person name="Singh A."/>
            <person name="Sreenivas A."/>
            <person name="Sathyanarayana Reddy G."/>
            <person name="Pinnaka A.K."/>
            <person name="Shivaji S."/>
        </authorList>
    </citation>
    <scope>NUCLEOTIDE SEQUENCE [LARGE SCALE GENOMIC DNA]</scope>
    <source>
        <strain evidence="5 6">AMV1</strain>
    </source>
</reference>
<organism evidence="5 6">
    <name type="scientific">Lutibaculum baratangense AMV1</name>
    <dbReference type="NCBI Taxonomy" id="631454"/>
    <lineage>
        <taxon>Bacteria</taxon>
        <taxon>Pseudomonadati</taxon>
        <taxon>Pseudomonadota</taxon>
        <taxon>Alphaproteobacteria</taxon>
        <taxon>Hyphomicrobiales</taxon>
        <taxon>Tepidamorphaceae</taxon>
        <taxon>Lutibaculum</taxon>
    </lineage>
</organism>
<dbReference type="CDD" id="cd06307">
    <property type="entry name" value="PBP1_sugar_binding"/>
    <property type="match status" value="1"/>
</dbReference>
<evidence type="ECO:0000256" key="2">
    <source>
        <dbReference type="ARBA" id="ARBA00023125"/>
    </source>
</evidence>
<dbReference type="STRING" id="631454.N177_0265"/>
<dbReference type="PANTHER" id="PTHR30146:SF152">
    <property type="entry name" value="TRANSCRIPTIONAL REGULATORY PROTEIN"/>
    <property type="match status" value="1"/>
</dbReference>
<evidence type="ECO:0000313" key="6">
    <source>
        <dbReference type="Proteomes" id="UP000017819"/>
    </source>
</evidence>
<dbReference type="PROSITE" id="PS00356">
    <property type="entry name" value="HTH_LACI_1"/>
    <property type="match status" value="1"/>
</dbReference>
<keyword evidence="6" id="KW-1185">Reference proteome</keyword>
<dbReference type="InterPro" id="IPR028082">
    <property type="entry name" value="Peripla_BP_I"/>
</dbReference>
<dbReference type="EMBL" id="AWXZ01000007">
    <property type="protein sequence ID" value="ESR27286.1"/>
    <property type="molecule type" value="Genomic_DNA"/>
</dbReference>
<dbReference type="InterPro" id="IPR010982">
    <property type="entry name" value="Lambda_DNA-bd_dom_sf"/>
</dbReference>
<gene>
    <name evidence="5" type="ORF">N177_0265</name>
</gene>
<dbReference type="SUPFAM" id="SSF47413">
    <property type="entry name" value="lambda repressor-like DNA-binding domains"/>
    <property type="match status" value="1"/>
</dbReference>
<dbReference type="InterPro" id="IPR025997">
    <property type="entry name" value="SBP_2_dom"/>
</dbReference>
<dbReference type="PATRIC" id="fig|631454.5.peg.263"/>
<dbReference type="Pfam" id="PF13407">
    <property type="entry name" value="Peripla_BP_4"/>
    <property type="match status" value="1"/>
</dbReference>
<name>V4RMN2_9HYPH</name>
<dbReference type="eggNOG" id="COG1879">
    <property type="taxonomic scope" value="Bacteria"/>
</dbReference>
<dbReference type="SUPFAM" id="SSF53822">
    <property type="entry name" value="Periplasmic binding protein-like I"/>
    <property type="match status" value="1"/>
</dbReference>
<dbReference type="Gene3D" id="3.40.50.2300">
    <property type="match status" value="2"/>
</dbReference>
<keyword evidence="2" id="KW-0238">DNA-binding</keyword>
<dbReference type="InterPro" id="IPR000843">
    <property type="entry name" value="HTH_LacI"/>
</dbReference>
<dbReference type="AlphaFoldDB" id="V4RMN2"/>
<accession>V4RMN2</accession>
<dbReference type="Pfam" id="PF00356">
    <property type="entry name" value="LacI"/>
    <property type="match status" value="1"/>
</dbReference>
<comment type="caution">
    <text evidence="5">The sequence shown here is derived from an EMBL/GenBank/DDBJ whole genome shotgun (WGS) entry which is preliminary data.</text>
</comment>
<feature type="domain" description="HTH lacI-type" evidence="4">
    <location>
        <begin position="14"/>
        <end position="68"/>
    </location>
</feature>
<sequence length="351" mass="37789">MDKLCRMSTAIERVTLDDVAREAEVSLATVDRVLNNRPGVREGTATRVRQAMEKLGYRVDPLAARLARGSSFRFCFILPAGTNPFMAALGQQVEATAEWLYGQRASAEIRQVDVFDPVVLAAALDSLGTIYQGVAVVAYDDPLVRAAIDDLVRSGVAVVTLVSDVPSSKRQHYVGINNTAAGRTAGSLMGRFLAGRRGKVGVIVGSLGLRDHMERQFGFSQVLSGEYPSVELLPVVQGRDNTEMTKAAAAALLKSHPDLVGLYNVGGGTRGLGAALEESGRAQDLVVIGHELTEPARRYLLHGVFDAVINQNPGHEARSAARVLLAHCLAEPLVAEQEQIRIDIFLRDNLP</sequence>
<dbReference type="PROSITE" id="PS50932">
    <property type="entry name" value="HTH_LACI_2"/>
    <property type="match status" value="1"/>
</dbReference>
<dbReference type="GO" id="GO:0003700">
    <property type="term" value="F:DNA-binding transcription factor activity"/>
    <property type="evidence" value="ECO:0007669"/>
    <property type="project" value="TreeGrafter"/>
</dbReference>
<dbReference type="PANTHER" id="PTHR30146">
    <property type="entry name" value="LACI-RELATED TRANSCRIPTIONAL REPRESSOR"/>
    <property type="match status" value="1"/>
</dbReference>
<protein>
    <submittedName>
        <fullName evidence="5">Putative Xylose regulator from LacI family</fullName>
    </submittedName>
</protein>
<proteinExistence type="predicted"/>
<keyword evidence="3" id="KW-0804">Transcription</keyword>
<dbReference type="GO" id="GO:0000976">
    <property type="term" value="F:transcription cis-regulatory region binding"/>
    <property type="evidence" value="ECO:0007669"/>
    <property type="project" value="TreeGrafter"/>
</dbReference>
<evidence type="ECO:0000259" key="4">
    <source>
        <dbReference type="PROSITE" id="PS50932"/>
    </source>
</evidence>
<dbReference type="Gene3D" id="1.10.260.40">
    <property type="entry name" value="lambda repressor-like DNA-binding domains"/>
    <property type="match status" value="1"/>
</dbReference>
<evidence type="ECO:0000256" key="3">
    <source>
        <dbReference type="ARBA" id="ARBA00023163"/>
    </source>
</evidence>
<evidence type="ECO:0000256" key="1">
    <source>
        <dbReference type="ARBA" id="ARBA00023015"/>
    </source>
</evidence>
<dbReference type="SMART" id="SM00354">
    <property type="entry name" value="HTH_LACI"/>
    <property type="match status" value="1"/>
</dbReference>
<dbReference type="CDD" id="cd01392">
    <property type="entry name" value="HTH_LacI"/>
    <property type="match status" value="1"/>
</dbReference>